<feature type="domain" description="Amine oxidase" evidence="8">
    <location>
        <begin position="14"/>
        <end position="420"/>
    </location>
</feature>
<evidence type="ECO:0000259" key="8">
    <source>
        <dbReference type="Pfam" id="PF01593"/>
    </source>
</evidence>
<dbReference type="PANTHER" id="PTHR43734:SF7">
    <property type="entry name" value="4,4'-DIAPONEUROSPORENE OXYGENASE"/>
    <property type="match status" value="1"/>
</dbReference>
<evidence type="ECO:0000256" key="5">
    <source>
        <dbReference type="ARBA" id="ARBA00041900"/>
    </source>
</evidence>
<evidence type="ECO:0000256" key="7">
    <source>
        <dbReference type="ARBA" id="ARBA00048532"/>
    </source>
</evidence>
<evidence type="ECO:0000256" key="1">
    <source>
        <dbReference type="ARBA" id="ARBA00023002"/>
    </source>
</evidence>
<dbReference type="RefSeq" id="WP_126142948.1">
    <property type="nucleotide sequence ID" value="NZ_RXHU01000061.1"/>
</dbReference>
<gene>
    <name evidence="9" type="ORF">EJQ19_19695</name>
</gene>
<dbReference type="Proteomes" id="UP000276128">
    <property type="component" value="Unassembled WGS sequence"/>
</dbReference>
<dbReference type="OrthoDB" id="269318at2"/>
<evidence type="ECO:0000313" key="10">
    <source>
        <dbReference type="Proteomes" id="UP000276128"/>
    </source>
</evidence>
<dbReference type="GO" id="GO:0016491">
    <property type="term" value="F:oxidoreductase activity"/>
    <property type="evidence" value="ECO:0007669"/>
    <property type="project" value="UniProtKB-KW"/>
</dbReference>
<dbReference type="InterPro" id="IPR036188">
    <property type="entry name" value="FAD/NAD-bd_sf"/>
</dbReference>
<sequence length="434" mass="46821">MNNHFDTAVIGGGLAGLIAATKLAQAGQKVVLLEKAGRLGGRAMTNKKNGAFFNLGGHALYLAGEAYTVLQQMGIALEGAAPSAKVHALWNGELELMPTTPVAMMMTKLLSWSGKIGFVRLFAKLNSVNSDALDRMSLRAWAEAEVEDPMVRHALYALSRTATYAHDPDRQLAGPVLKQLKRAIKGVRYLHGGWQTIIDQLEQQARAAGAVIRCGIDVKAVLHHEGAVQKLLLADGSEIVVSHVVSTAPPSELVKLVQGAEHTALHRWNEEARPSIASCLDLNLRKLPAPGTNVVMGIDQPYFFSHHTLNAKLTDDGTYLVHLVRYLGESERAQGIGESSLAQVMSILQPGWEKEVIAKQYLPRITVVHDTLHTGRFELQTGPGVPEIRGLYVAGDWVTHGEMLADASAASAVRAVDAILQAGVSQRPRVVHVS</sequence>
<evidence type="ECO:0000256" key="6">
    <source>
        <dbReference type="ARBA" id="ARBA00042619"/>
    </source>
</evidence>
<proteinExistence type="inferred from homology"/>
<dbReference type="PANTHER" id="PTHR43734">
    <property type="entry name" value="PHYTOENE DESATURASE"/>
    <property type="match status" value="1"/>
</dbReference>
<reference evidence="9 10" key="1">
    <citation type="submission" date="2018-12" db="EMBL/GenBank/DDBJ databases">
        <title>Bacillus ochoae sp. nov., Paenibacillus whitsoniae sp. nov., Paenibacillus spiritus sp. nov. Isolated from the Mars Exploration Rover during spacecraft assembly.</title>
        <authorList>
            <person name="Seuylemezian A."/>
            <person name="Vaishampayan P."/>
        </authorList>
    </citation>
    <scope>NUCLEOTIDE SEQUENCE [LARGE SCALE GENOMIC DNA]</scope>
    <source>
        <strain evidence="9 10">MER 54</strain>
    </source>
</reference>
<evidence type="ECO:0000256" key="3">
    <source>
        <dbReference type="ARBA" id="ARBA00038194"/>
    </source>
</evidence>
<organism evidence="9 10">
    <name type="scientific">Paenibacillus whitsoniae</name>
    <dbReference type="NCBI Taxonomy" id="2496558"/>
    <lineage>
        <taxon>Bacteria</taxon>
        <taxon>Bacillati</taxon>
        <taxon>Bacillota</taxon>
        <taxon>Bacilli</taxon>
        <taxon>Bacillales</taxon>
        <taxon>Paenibacillaceae</taxon>
        <taxon>Paenibacillus</taxon>
    </lineage>
</organism>
<keyword evidence="10" id="KW-1185">Reference proteome</keyword>
<evidence type="ECO:0000256" key="4">
    <source>
        <dbReference type="ARBA" id="ARBA00039159"/>
    </source>
</evidence>
<dbReference type="Gene3D" id="3.50.50.60">
    <property type="entry name" value="FAD/NAD(P)-binding domain"/>
    <property type="match status" value="1"/>
</dbReference>
<dbReference type="InterPro" id="IPR002937">
    <property type="entry name" value="Amino_oxidase"/>
</dbReference>
<comment type="caution">
    <text evidence="9">The sequence shown here is derived from an EMBL/GenBank/DDBJ whole genome shotgun (WGS) entry which is preliminary data.</text>
</comment>
<dbReference type="EMBL" id="RXHU01000061">
    <property type="protein sequence ID" value="RTE07988.1"/>
    <property type="molecule type" value="Genomic_DNA"/>
</dbReference>
<evidence type="ECO:0000313" key="9">
    <source>
        <dbReference type="EMBL" id="RTE07988.1"/>
    </source>
</evidence>
<accession>A0A430JAD1</accession>
<evidence type="ECO:0000256" key="2">
    <source>
        <dbReference type="ARBA" id="ARBA00037901"/>
    </source>
</evidence>
<keyword evidence="1" id="KW-0560">Oxidoreductase</keyword>
<dbReference type="Pfam" id="PF01593">
    <property type="entry name" value="Amino_oxidase"/>
    <property type="match status" value="1"/>
</dbReference>
<dbReference type="Gene3D" id="3.90.660.50">
    <property type="match status" value="1"/>
</dbReference>
<dbReference type="AlphaFoldDB" id="A0A430JAD1"/>
<protein>
    <recommendedName>
        <fullName evidence="4">4,4'-diaponeurosporene oxygenase</fullName>
    </recommendedName>
    <alternativeName>
        <fullName evidence="5">4,4'-diaponeurosporene oxidase</fullName>
    </alternativeName>
    <alternativeName>
        <fullName evidence="6">Carotenoid oxidase</fullName>
    </alternativeName>
</protein>
<comment type="similarity">
    <text evidence="3">Belongs to the carotenoid/retinoid oxidoreductase family. CrtP subfamily.</text>
</comment>
<comment type="pathway">
    <text evidence="2">Carotenoid biosynthesis; staphyloxanthin biosynthesis; staphyloxanthin from farnesyl diphosphate: step 3/5.</text>
</comment>
<comment type="catalytic activity">
    <reaction evidence="7">
        <text>all-trans-4,4'-diaponeurosporene + 2 AH2 + 2 O2 = 4,4'-diaponeurosporenal + 2 A + 3 H2O</text>
        <dbReference type="Rhea" id="RHEA:56104"/>
        <dbReference type="ChEBI" id="CHEBI:13193"/>
        <dbReference type="ChEBI" id="CHEBI:15377"/>
        <dbReference type="ChEBI" id="CHEBI:15379"/>
        <dbReference type="ChEBI" id="CHEBI:17499"/>
        <dbReference type="ChEBI" id="CHEBI:62743"/>
        <dbReference type="ChEBI" id="CHEBI:79065"/>
    </reaction>
</comment>
<name>A0A430JAD1_9BACL</name>
<dbReference type="SUPFAM" id="SSF51905">
    <property type="entry name" value="FAD/NAD(P)-binding domain"/>
    <property type="match status" value="1"/>
</dbReference>